<comment type="caution">
    <text evidence="1">The sequence shown here is derived from an EMBL/GenBank/DDBJ whole genome shotgun (WGS) entry which is preliminary data.</text>
</comment>
<organism evidence="1 2">
    <name type="scientific">Dermacentor silvarum</name>
    <name type="common">Tick</name>
    <dbReference type="NCBI Taxonomy" id="543639"/>
    <lineage>
        <taxon>Eukaryota</taxon>
        <taxon>Metazoa</taxon>
        <taxon>Ecdysozoa</taxon>
        <taxon>Arthropoda</taxon>
        <taxon>Chelicerata</taxon>
        <taxon>Arachnida</taxon>
        <taxon>Acari</taxon>
        <taxon>Parasitiformes</taxon>
        <taxon>Ixodida</taxon>
        <taxon>Ixodoidea</taxon>
        <taxon>Ixodidae</taxon>
        <taxon>Rhipicephalinae</taxon>
        <taxon>Dermacentor</taxon>
    </lineage>
</organism>
<protein>
    <submittedName>
        <fullName evidence="1">Uncharacterized protein</fullName>
    </submittedName>
</protein>
<evidence type="ECO:0000313" key="2">
    <source>
        <dbReference type="Proteomes" id="UP000821865"/>
    </source>
</evidence>
<dbReference type="EMBL" id="CM023471">
    <property type="protein sequence ID" value="KAH7967500.1"/>
    <property type="molecule type" value="Genomic_DNA"/>
</dbReference>
<evidence type="ECO:0000313" key="1">
    <source>
        <dbReference type="EMBL" id="KAH7967500.1"/>
    </source>
</evidence>
<sequence length="177" mass="20948">MTNRMSLLYRDEAKALFVRHPFERLVSVYISKALRTRSELEWAFKAYWDKIPGVKADNRCPTFSEFVDFVLANPVEKWDPHWYPYYTRCQPCLVDYDFVGKLESAGRDFPQFFAIVGLDVNATQLSHDNNRNNVSGIKTTDSKKYFAQLSLDQVMGLYARYFYDFELFGYDFRDYLL</sequence>
<name>A0ACB8DHL6_DERSI</name>
<reference evidence="1" key="1">
    <citation type="submission" date="2020-05" db="EMBL/GenBank/DDBJ databases">
        <title>Large-scale comparative analyses of tick genomes elucidate their genetic diversity and vector capacities.</title>
        <authorList>
            <person name="Jia N."/>
            <person name="Wang J."/>
            <person name="Shi W."/>
            <person name="Du L."/>
            <person name="Sun Y."/>
            <person name="Zhan W."/>
            <person name="Jiang J."/>
            <person name="Wang Q."/>
            <person name="Zhang B."/>
            <person name="Ji P."/>
            <person name="Sakyi L.B."/>
            <person name="Cui X."/>
            <person name="Yuan T."/>
            <person name="Jiang B."/>
            <person name="Yang W."/>
            <person name="Lam T.T.-Y."/>
            <person name="Chang Q."/>
            <person name="Ding S."/>
            <person name="Wang X."/>
            <person name="Zhu J."/>
            <person name="Ruan X."/>
            <person name="Zhao L."/>
            <person name="Wei J."/>
            <person name="Que T."/>
            <person name="Du C."/>
            <person name="Cheng J."/>
            <person name="Dai P."/>
            <person name="Han X."/>
            <person name="Huang E."/>
            <person name="Gao Y."/>
            <person name="Liu J."/>
            <person name="Shao H."/>
            <person name="Ye R."/>
            <person name="Li L."/>
            <person name="Wei W."/>
            <person name="Wang X."/>
            <person name="Wang C."/>
            <person name="Yang T."/>
            <person name="Huo Q."/>
            <person name="Li W."/>
            <person name="Guo W."/>
            <person name="Chen H."/>
            <person name="Zhou L."/>
            <person name="Ni X."/>
            <person name="Tian J."/>
            <person name="Zhou Y."/>
            <person name="Sheng Y."/>
            <person name="Liu T."/>
            <person name="Pan Y."/>
            <person name="Xia L."/>
            <person name="Li J."/>
            <person name="Zhao F."/>
            <person name="Cao W."/>
        </authorList>
    </citation>
    <scope>NUCLEOTIDE SEQUENCE</scope>
    <source>
        <strain evidence="1">Dsil-2018</strain>
    </source>
</reference>
<proteinExistence type="predicted"/>
<keyword evidence="2" id="KW-1185">Reference proteome</keyword>
<accession>A0ACB8DHL6</accession>
<gene>
    <name evidence="1" type="ORF">HPB49_025255</name>
</gene>
<dbReference type="Proteomes" id="UP000821865">
    <property type="component" value="Chromosome 2"/>
</dbReference>